<proteinExistence type="inferred from homology"/>
<keyword evidence="1" id="KW-0696">RNA-directed RNA polymerase</keyword>
<dbReference type="InterPro" id="IPR057596">
    <property type="entry name" value="RDRP_core"/>
</dbReference>
<organism evidence="3 4">
    <name type="scientific">Rhizophagus irregularis</name>
    <dbReference type="NCBI Taxonomy" id="588596"/>
    <lineage>
        <taxon>Eukaryota</taxon>
        <taxon>Fungi</taxon>
        <taxon>Fungi incertae sedis</taxon>
        <taxon>Mucoromycota</taxon>
        <taxon>Glomeromycotina</taxon>
        <taxon>Glomeromycetes</taxon>
        <taxon>Glomerales</taxon>
        <taxon>Glomeraceae</taxon>
        <taxon>Rhizophagus</taxon>
    </lineage>
</organism>
<dbReference type="VEuPathDB" id="FungiDB:FUN_011951"/>
<evidence type="ECO:0000256" key="1">
    <source>
        <dbReference type="RuleBase" id="RU363098"/>
    </source>
</evidence>
<comment type="similarity">
    <text evidence="1">Belongs to the RdRP family.</text>
</comment>
<keyword evidence="1" id="KW-0808">Transferase</keyword>
<accession>A0A2N0SJN4</accession>
<keyword evidence="1" id="KW-0694">RNA-binding</keyword>
<keyword evidence="1" id="KW-0548">Nucleotidyltransferase</keyword>
<dbReference type="VEuPathDB" id="FungiDB:RhiirFUN_016530"/>
<dbReference type="AlphaFoldDB" id="A0A2N0SJN4"/>
<comment type="catalytic activity">
    <reaction evidence="1">
        <text>RNA(n) + a ribonucleoside 5'-triphosphate = RNA(n+1) + diphosphate</text>
        <dbReference type="Rhea" id="RHEA:21248"/>
        <dbReference type="Rhea" id="RHEA-COMP:14527"/>
        <dbReference type="Rhea" id="RHEA-COMP:17342"/>
        <dbReference type="ChEBI" id="CHEBI:33019"/>
        <dbReference type="ChEBI" id="CHEBI:61557"/>
        <dbReference type="ChEBI" id="CHEBI:140395"/>
        <dbReference type="EC" id="2.7.7.48"/>
    </reaction>
</comment>
<protein>
    <recommendedName>
        <fullName evidence="1">RNA-dependent RNA polymerase</fullName>
        <ecNumber evidence="1">2.7.7.48</ecNumber>
    </recommendedName>
</protein>
<dbReference type="GO" id="GO:0003723">
    <property type="term" value="F:RNA binding"/>
    <property type="evidence" value="ECO:0007669"/>
    <property type="project" value="UniProtKB-KW"/>
</dbReference>
<evidence type="ECO:0000259" key="2">
    <source>
        <dbReference type="Pfam" id="PF05183"/>
    </source>
</evidence>
<name>A0A2N0SJN4_9GLOM</name>
<dbReference type="EMBL" id="LLXH01000016">
    <property type="protein sequence ID" value="PKC75775.1"/>
    <property type="molecule type" value="Genomic_DNA"/>
</dbReference>
<feature type="domain" description="RDRP core" evidence="2">
    <location>
        <begin position="172"/>
        <end position="243"/>
    </location>
</feature>
<reference evidence="3 4" key="2">
    <citation type="submission" date="2017-10" db="EMBL/GenBank/DDBJ databases">
        <title>Genome analyses suggest a sexual origin of heterokaryosis in a supposedly ancient asexual fungus.</title>
        <authorList>
            <person name="Corradi N."/>
            <person name="Sedzielewska K."/>
            <person name="Noel J."/>
            <person name="Charron P."/>
            <person name="Farinelli L."/>
            <person name="Marton T."/>
            <person name="Kruger M."/>
            <person name="Pelin A."/>
            <person name="Brachmann A."/>
            <person name="Corradi N."/>
        </authorList>
    </citation>
    <scope>NUCLEOTIDE SEQUENCE [LARGE SCALE GENOMIC DNA]</scope>
    <source>
        <strain evidence="3 4">A1</strain>
    </source>
</reference>
<comment type="caution">
    <text evidence="3">The sequence shown here is derived from an EMBL/GenBank/DDBJ whole genome shotgun (WGS) entry which is preliminary data.</text>
</comment>
<dbReference type="VEuPathDB" id="FungiDB:RhiirA1_528499"/>
<gene>
    <name evidence="3" type="ORF">RhiirA1_528499</name>
</gene>
<evidence type="ECO:0000313" key="4">
    <source>
        <dbReference type="Proteomes" id="UP000232688"/>
    </source>
</evidence>
<reference evidence="3 4" key="1">
    <citation type="submission" date="2017-10" db="EMBL/GenBank/DDBJ databases">
        <title>Extensive intraspecific genome diversity in a model arbuscular mycorrhizal fungus.</title>
        <authorList>
            <person name="Chen E.C.H."/>
            <person name="Morin E."/>
            <person name="Baudet D."/>
            <person name="Noel J."/>
            <person name="Ndikumana S."/>
            <person name="Charron P."/>
            <person name="St-Onge C."/>
            <person name="Giorgi J."/>
            <person name="Grigoriev I.V."/>
            <person name="Roux C."/>
            <person name="Martin F.M."/>
            <person name="Corradi N."/>
        </authorList>
    </citation>
    <scope>NUCLEOTIDE SEQUENCE [LARGE SCALE GENOMIC DNA]</scope>
    <source>
        <strain evidence="3 4">A1</strain>
    </source>
</reference>
<dbReference type="Pfam" id="PF05183">
    <property type="entry name" value="RdRP"/>
    <property type="match status" value="1"/>
</dbReference>
<dbReference type="GO" id="GO:0003968">
    <property type="term" value="F:RNA-directed RNA polymerase activity"/>
    <property type="evidence" value="ECO:0007669"/>
    <property type="project" value="UniProtKB-KW"/>
</dbReference>
<dbReference type="EC" id="2.7.7.48" evidence="1"/>
<dbReference type="Proteomes" id="UP000232688">
    <property type="component" value="Unassembled WGS sequence"/>
</dbReference>
<sequence>MAKFLKNDFITYIYVYILKIISELAKGTAPGLEYRPANSGITKLKVQKNLSYFEWKDDFEDEYDIINVPYNEILLDIINHLILYFQLLYYQEYQEHKLFEIFPIFHELKTLKVYFDSESESYTMSGFSDNPSEQCIQMLQAGFTPSTTRNLKSVLSSTLKEAGRDERTGLPFGIIDDDVILASNPCGLPSDIIKVKAARNMDLSIYYNVVIFPVNAAKEDDISLATYLSGGDYDGDKGIHIFYDIIENFFPFNDFIYRFFVAGIHESSKNYKNSPLLALDSRIKSAFNVNNQTIDYLLSSVKSSQIGSKIQEKILDIHFKNMETPRGLYDRWHKLTNASHPNLEYLTNNPFILLK</sequence>
<dbReference type="VEuPathDB" id="FungiDB:FUN_011950"/>
<evidence type="ECO:0000313" key="3">
    <source>
        <dbReference type="EMBL" id="PKC75775.1"/>
    </source>
</evidence>